<dbReference type="Pfam" id="PF13621">
    <property type="entry name" value="Cupin_8"/>
    <property type="match status" value="1"/>
</dbReference>
<dbReference type="SMART" id="SM00558">
    <property type="entry name" value="JmjC"/>
    <property type="match status" value="1"/>
</dbReference>
<dbReference type="InterPro" id="IPR014710">
    <property type="entry name" value="RmlC-like_jellyroll"/>
</dbReference>
<evidence type="ECO:0000313" key="2">
    <source>
        <dbReference type="EMBL" id="KAF5370114.1"/>
    </source>
</evidence>
<dbReference type="InterPro" id="IPR041667">
    <property type="entry name" value="Cupin_8"/>
</dbReference>
<dbReference type="PANTHER" id="PTHR12461">
    <property type="entry name" value="HYPOXIA-INDUCIBLE FACTOR 1 ALPHA INHIBITOR-RELATED"/>
    <property type="match status" value="1"/>
</dbReference>
<dbReference type="AlphaFoldDB" id="A0A8H5GS01"/>
<dbReference type="InterPro" id="IPR003347">
    <property type="entry name" value="JmjC_dom"/>
</dbReference>
<protein>
    <recommendedName>
        <fullName evidence="1">JmjC domain-containing protein</fullName>
    </recommendedName>
</protein>
<gene>
    <name evidence="2" type="ORF">D9758_001043</name>
</gene>
<name>A0A8H5GS01_9AGAR</name>
<dbReference type="OrthoDB" id="424465at2759"/>
<evidence type="ECO:0000313" key="3">
    <source>
        <dbReference type="Proteomes" id="UP000559256"/>
    </source>
</evidence>
<sequence>MQSSQALKWLSEEYFDLNGFHVDVLEKPPTPLEFSRLVHISRPVLIKGDPVGFKAAPNPGLWTDEYLAETMGSRSISVAVTPNGRADAITTGPDEKLYFAEPCVESMTMSDLLAKLSDHKRGSSENSETYYLQSQNGNLYSSRFFEGMDDPSEFEPLRRGVPSEISWCSQALDRTPDAVNIWIGDEKSVTSIHSDPYENVYTVIRGEKHFTLLPPTEGWCLKERTYPHATYVRNIDTCQLRLEPSPKEVAPVRWSSVADPQLPGSLSDKAHPIHVVVKSGETLYLPAGWWHHVQQSGKTIALNYWYDIEMRGMAWVLLSFLRNVKEVPSGNEDDMDTKDQENTID</sequence>
<evidence type="ECO:0000259" key="1">
    <source>
        <dbReference type="PROSITE" id="PS51184"/>
    </source>
</evidence>
<feature type="domain" description="JmjC" evidence="1">
    <location>
        <begin position="134"/>
        <end position="321"/>
    </location>
</feature>
<accession>A0A8H5GS01</accession>
<dbReference type="Proteomes" id="UP000559256">
    <property type="component" value="Unassembled WGS sequence"/>
</dbReference>
<comment type="caution">
    <text evidence="2">The sequence shown here is derived from an EMBL/GenBank/DDBJ whole genome shotgun (WGS) entry which is preliminary data.</text>
</comment>
<dbReference type="SUPFAM" id="SSF51197">
    <property type="entry name" value="Clavaminate synthase-like"/>
    <property type="match status" value="1"/>
</dbReference>
<dbReference type="EMBL" id="JAACJM010000012">
    <property type="protein sequence ID" value="KAF5370114.1"/>
    <property type="molecule type" value="Genomic_DNA"/>
</dbReference>
<proteinExistence type="predicted"/>
<dbReference type="PANTHER" id="PTHR12461:SF99">
    <property type="entry name" value="BIFUNCTIONAL PEPTIDASE AND (3S)-LYSYL HYDROXYLASE JMJD7"/>
    <property type="match status" value="1"/>
</dbReference>
<keyword evidence="3" id="KW-1185">Reference proteome</keyword>
<dbReference type="PROSITE" id="PS51184">
    <property type="entry name" value="JMJC"/>
    <property type="match status" value="1"/>
</dbReference>
<reference evidence="2 3" key="1">
    <citation type="journal article" date="2020" name="ISME J.">
        <title>Uncovering the hidden diversity of litter-decomposition mechanisms in mushroom-forming fungi.</title>
        <authorList>
            <person name="Floudas D."/>
            <person name="Bentzer J."/>
            <person name="Ahren D."/>
            <person name="Johansson T."/>
            <person name="Persson P."/>
            <person name="Tunlid A."/>
        </authorList>
    </citation>
    <scope>NUCLEOTIDE SEQUENCE [LARGE SCALE GENOMIC DNA]</scope>
    <source>
        <strain evidence="2 3">CBS 291.85</strain>
    </source>
</reference>
<dbReference type="Gene3D" id="2.60.120.10">
    <property type="entry name" value="Jelly Rolls"/>
    <property type="match status" value="1"/>
</dbReference>
<organism evidence="2 3">
    <name type="scientific">Tetrapyrgos nigripes</name>
    <dbReference type="NCBI Taxonomy" id="182062"/>
    <lineage>
        <taxon>Eukaryota</taxon>
        <taxon>Fungi</taxon>
        <taxon>Dikarya</taxon>
        <taxon>Basidiomycota</taxon>
        <taxon>Agaricomycotina</taxon>
        <taxon>Agaricomycetes</taxon>
        <taxon>Agaricomycetidae</taxon>
        <taxon>Agaricales</taxon>
        <taxon>Marasmiineae</taxon>
        <taxon>Marasmiaceae</taxon>
        <taxon>Tetrapyrgos</taxon>
    </lineage>
</organism>